<organism evidence="2 3">
    <name type="scientific">Corynebacterium pollutisoli</name>
    <dbReference type="NCBI Taxonomy" id="1610489"/>
    <lineage>
        <taxon>Bacteria</taxon>
        <taxon>Bacillati</taxon>
        <taxon>Actinomycetota</taxon>
        <taxon>Actinomycetes</taxon>
        <taxon>Mycobacteriales</taxon>
        <taxon>Corynebacteriaceae</taxon>
        <taxon>Corynebacterium</taxon>
    </lineage>
</organism>
<dbReference type="Proteomes" id="UP000568696">
    <property type="component" value="Unassembled WGS sequence"/>
</dbReference>
<dbReference type="AlphaFoldDB" id="A0A7X8RGX4"/>
<dbReference type="EMBL" id="JAAYSN010000290">
    <property type="protein sequence ID" value="NLP40128.1"/>
    <property type="molecule type" value="Genomic_DNA"/>
</dbReference>
<dbReference type="NCBIfam" id="NF038134">
    <property type="entry name" value="choice_anch_M"/>
    <property type="match status" value="1"/>
</dbReference>
<reference evidence="2 3" key="1">
    <citation type="journal article" date="2020" name="Biotechnol. Biofuels">
        <title>New insights from the biogas microbiome by comprehensive genome-resolved metagenomics of nearly 1600 species originating from multiple anaerobic digesters.</title>
        <authorList>
            <person name="Campanaro S."/>
            <person name="Treu L."/>
            <person name="Rodriguez-R L.M."/>
            <person name="Kovalovszki A."/>
            <person name="Ziels R.M."/>
            <person name="Maus I."/>
            <person name="Zhu X."/>
            <person name="Kougias P.G."/>
            <person name="Basile A."/>
            <person name="Luo G."/>
            <person name="Schluter A."/>
            <person name="Konstantinidis K.T."/>
            <person name="Angelidaki I."/>
        </authorList>
    </citation>
    <scope>NUCLEOTIDE SEQUENCE [LARGE SCALE GENOMIC DNA]</scope>
    <source>
        <strain evidence="2">AS23ysBPME_344</strain>
    </source>
</reference>
<protein>
    <recommendedName>
        <fullName evidence="4">Surface-anchored protein</fullName>
    </recommendedName>
</protein>
<gene>
    <name evidence="2" type="ORF">GX356_10505</name>
</gene>
<proteinExistence type="predicted"/>
<feature type="transmembrane region" description="Helical" evidence="1">
    <location>
        <begin position="228"/>
        <end position="249"/>
    </location>
</feature>
<name>A0A7X8RGX4_9CORY</name>
<evidence type="ECO:0000313" key="2">
    <source>
        <dbReference type="EMBL" id="NLP40128.1"/>
    </source>
</evidence>
<comment type="caution">
    <text evidence="2">The sequence shown here is derived from an EMBL/GenBank/DDBJ whole genome shotgun (WGS) entry which is preliminary data.</text>
</comment>
<accession>A0A7X8RGX4</accession>
<evidence type="ECO:0000313" key="3">
    <source>
        <dbReference type="Proteomes" id="UP000568696"/>
    </source>
</evidence>
<dbReference type="NCBIfam" id="TIGR03769">
    <property type="entry name" value="P_ac_wall_RPT"/>
    <property type="match status" value="1"/>
</dbReference>
<dbReference type="InterPro" id="IPR022435">
    <property type="entry name" value="Surface-anchored_actinobac"/>
</dbReference>
<evidence type="ECO:0000256" key="1">
    <source>
        <dbReference type="SAM" id="Phobius"/>
    </source>
</evidence>
<keyword evidence="1" id="KW-0812">Transmembrane</keyword>
<keyword evidence="1" id="KW-1133">Transmembrane helix</keyword>
<keyword evidence="1" id="KW-0472">Membrane</keyword>
<evidence type="ECO:0008006" key="4">
    <source>
        <dbReference type="Google" id="ProtNLM"/>
    </source>
</evidence>
<sequence length="256" mass="27451">MRTSLPGQTVATEESVVWVGKGWGSRGQNQYQFTVPDHPALSFLGDPGDTVYAAPDLTFGGHDPVWLGFGADTGLPADAFRDGTASLDLLSVAQSPALTEAADRGVTYEFAGHRGPGRFSLFLQNGGFEPPQQLWNSGEDGTQPFWVELNTHTHANWVFTEPGIHQVALTVTVPLLDATTLAVTRVLTFAVGDGVDVDQAQATAWEGEFRQVDAVTEAGVETQATATFWWILAAGVLVCVVIAVAGLTLRRRGERR</sequence>